<comment type="caution">
    <text evidence="1">The sequence shown here is derived from an EMBL/GenBank/DDBJ whole genome shotgun (WGS) entry which is preliminary data.</text>
</comment>
<accession>A0AAD5MGK2</accession>
<dbReference type="EMBL" id="JAHQIW010003311">
    <property type="protein sequence ID" value="KAJ1358172.1"/>
    <property type="molecule type" value="Genomic_DNA"/>
</dbReference>
<name>A0AAD5MGK2_PARTN</name>
<organism evidence="1 2">
    <name type="scientific">Parelaphostrongylus tenuis</name>
    <name type="common">Meningeal worm</name>
    <dbReference type="NCBI Taxonomy" id="148309"/>
    <lineage>
        <taxon>Eukaryota</taxon>
        <taxon>Metazoa</taxon>
        <taxon>Ecdysozoa</taxon>
        <taxon>Nematoda</taxon>
        <taxon>Chromadorea</taxon>
        <taxon>Rhabditida</taxon>
        <taxon>Rhabditina</taxon>
        <taxon>Rhabditomorpha</taxon>
        <taxon>Strongyloidea</taxon>
        <taxon>Metastrongylidae</taxon>
        <taxon>Parelaphostrongylus</taxon>
    </lineage>
</organism>
<proteinExistence type="predicted"/>
<evidence type="ECO:0000313" key="2">
    <source>
        <dbReference type="Proteomes" id="UP001196413"/>
    </source>
</evidence>
<protein>
    <submittedName>
        <fullName evidence="1">Uncharacterized protein</fullName>
    </submittedName>
</protein>
<keyword evidence="2" id="KW-1185">Reference proteome</keyword>
<evidence type="ECO:0000313" key="1">
    <source>
        <dbReference type="EMBL" id="KAJ1358172.1"/>
    </source>
</evidence>
<gene>
    <name evidence="1" type="ORF">KIN20_016505</name>
</gene>
<dbReference type="Proteomes" id="UP001196413">
    <property type="component" value="Unassembled WGS sequence"/>
</dbReference>
<sequence>MEEHCAETNLNQVLESAAVFRCGSINDPLLPVIENDSFLAACYNQIEKLLADDQTYMTRAALIPQGVAPGCGEELRTASTAIPRILGRIDLTKKITIKNLLFECHSDIRIRKPLCMMDGREKAPPRNVIKRCSTTDIPWRFRNLNFIKAFDSIISNTFLPAYICQAENVYIKTLSDYCHKHSTTVVLFSKLLSSTHETASTRQDHFTQAL</sequence>
<dbReference type="AlphaFoldDB" id="A0AAD5MGK2"/>
<reference evidence="1" key="1">
    <citation type="submission" date="2021-06" db="EMBL/GenBank/DDBJ databases">
        <title>Parelaphostrongylus tenuis whole genome reference sequence.</title>
        <authorList>
            <person name="Garwood T.J."/>
            <person name="Larsen P.A."/>
            <person name="Fountain-Jones N.M."/>
            <person name="Garbe J.R."/>
            <person name="Macchietto M.G."/>
            <person name="Kania S.A."/>
            <person name="Gerhold R.W."/>
            <person name="Richards J.E."/>
            <person name="Wolf T.M."/>
        </authorList>
    </citation>
    <scope>NUCLEOTIDE SEQUENCE</scope>
    <source>
        <strain evidence="1">MNPRO001-30</strain>
        <tissue evidence="1">Meninges</tissue>
    </source>
</reference>